<sequence length="317" mass="37088">MREEASKEAAKEAEKRNREEKRSKLKGLIFKEKKPITTMDILHEQAFREDDERYREFRLSLQREDRRLLGEFFGKPMDVPPPPRSITPKREQEWKNMGFELHYLPAEDMNKNREAPGWIEKPTNVSDTLPDSKFSGKMADLGLDLYYHSTKPSHSELPGKWVLMEKIKKPNAGEQYPADHLAETLGKMREAKVISSKESPDPSSRFFVSWEDLHSKRMRRGLAEALKVNSSWVRLPYFIEYNVWFQLYGSRETVDSNTFEWFEDKAEVPRTDFEIAFIGGKTDKGINGLVNVNRNPFPETKQEDIGFRLLVELPEEK</sequence>
<organism evidence="2 3">
    <name type="scientific">Candidatus Magasanikbacteria bacterium RIFCSPHIGHO2_01_FULL_47_8</name>
    <dbReference type="NCBI Taxonomy" id="1798673"/>
    <lineage>
        <taxon>Bacteria</taxon>
        <taxon>Candidatus Magasanikiibacteriota</taxon>
    </lineage>
</organism>
<gene>
    <name evidence="2" type="ORF">A2754_00765</name>
</gene>
<feature type="region of interest" description="Disordered" evidence="1">
    <location>
        <begin position="1"/>
        <end position="26"/>
    </location>
</feature>
<protein>
    <submittedName>
        <fullName evidence="2">Uncharacterized protein</fullName>
    </submittedName>
</protein>
<dbReference type="AlphaFoldDB" id="A0A1F6MBA0"/>
<dbReference type="Proteomes" id="UP000177953">
    <property type="component" value="Unassembled WGS sequence"/>
</dbReference>
<reference evidence="2 3" key="1">
    <citation type="journal article" date="2016" name="Nat. Commun.">
        <title>Thousands of microbial genomes shed light on interconnected biogeochemical processes in an aquifer system.</title>
        <authorList>
            <person name="Anantharaman K."/>
            <person name="Brown C.T."/>
            <person name="Hug L.A."/>
            <person name="Sharon I."/>
            <person name="Castelle C.J."/>
            <person name="Probst A.J."/>
            <person name="Thomas B.C."/>
            <person name="Singh A."/>
            <person name="Wilkins M.J."/>
            <person name="Karaoz U."/>
            <person name="Brodie E.L."/>
            <person name="Williams K.H."/>
            <person name="Hubbard S.S."/>
            <person name="Banfield J.F."/>
        </authorList>
    </citation>
    <scope>NUCLEOTIDE SEQUENCE [LARGE SCALE GENOMIC DNA]</scope>
</reference>
<evidence type="ECO:0000313" key="3">
    <source>
        <dbReference type="Proteomes" id="UP000177953"/>
    </source>
</evidence>
<dbReference type="EMBL" id="MFPU01000076">
    <property type="protein sequence ID" value="OGH68889.1"/>
    <property type="molecule type" value="Genomic_DNA"/>
</dbReference>
<feature type="compositionally biased region" description="Basic and acidic residues" evidence="1">
    <location>
        <begin position="1"/>
        <end position="22"/>
    </location>
</feature>
<name>A0A1F6MBA0_9BACT</name>
<comment type="caution">
    <text evidence="2">The sequence shown here is derived from an EMBL/GenBank/DDBJ whole genome shotgun (WGS) entry which is preliminary data.</text>
</comment>
<evidence type="ECO:0000256" key="1">
    <source>
        <dbReference type="SAM" id="MobiDB-lite"/>
    </source>
</evidence>
<proteinExistence type="predicted"/>
<evidence type="ECO:0000313" key="2">
    <source>
        <dbReference type="EMBL" id="OGH68889.1"/>
    </source>
</evidence>
<accession>A0A1F6MBA0</accession>